<keyword evidence="3" id="KW-1185">Reference proteome</keyword>
<dbReference type="EMBL" id="BLKM01000454">
    <property type="protein sequence ID" value="GFG33792.1"/>
    <property type="molecule type" value="Genomic_DNA"/>
</dbReference>
<dbReference type="OrthoDB" id="538817at2759"/>
<dbReference type="GO" id="GO:0070286">
    <property type="term" value="P:axonemal dynein complex assembly"/>
    <property type="evidence" value="ECO:0007669"/>
    <property type="project" value="InterPro"/>
</dbReference>
<name>A0A6L2PRI1_COPFO</name>
<accession>A0A6L2PRI1</accession>
<dbReference type="GO" id="GO:0044458">
    <property type="term" value="P:motile cilium assembly"/>
    <property type="evidence" value="ECO:0007669"/>
    <property type="project" value="TreeGrafter"/>
</dbReference>
<evidence type="ECO:0000313" key="2">
    <source>
        <dbReference type="EMBL" id="GFG33792.1"/>
    </source>
</evidence>
<proteinExistence type="predicted"/>
<sequence>MIKDSCCQVARIPLLRLDTLKYRERDYLENVFKFWQEPGTRFPISQYWDKRVRQHLGTRYDSRVGVFDWDYHMKLRSCGAEHITAREYKGWRNSGVAFTCIADITILQLGSLVTVKSNFGRPYFTEKENNWKHVAYKSVMAS</sequence>
<organism evidence="2 3">
    <name type="scientific">Coptotermes formosanus</name>
    <name type="common">Formosan subterranean termite</name>
    <dbReference type="NCBI Taxonomy" id="36987"/>
    <lineage>
        <taxon>Eukaryota</taxon>
        <taxon>Metazoa</taxon>
        <taxon>Ecdysozoa</taxon>
        <taxon>Arthropoda</taxon>
        <taxon>Hexapoda</taxon>
        <taxon>Insecta</taxon>
        <taxon>Pterygota</taxon>
        <taxon>Neoptera</taxon>
        <taxon>Polyneoptera</taxon>
        <taxon>Dictyoptera</taxon>
        <taxon>Blattodea</taxon>
        <taxon>Blattoidea</taxon>
        <taxon>Termitoidae</taxon>
        <taxon>Rhinotermitidae</taxon>
        <taxon>Coptotermes</taxon>
    </lineage>
</organism>
<evidence type="ECO:0000313" key="3">
    <source>
        <dbReference type="Proteomes" id="UP000502823"/>
    </source>
</evidence>
<comment type="caution">
    <text evidence="2">The sequence shown here is derived from an EMBL/GenBank/DDBJ whole genome shotgun (WGS) entry which is preliminary data.</text>
</comment>
<evidence type="ECO:0000259" key="1">
    <source>
        <dbReference type="Pfam" id="PF14740"/>
    </source>
</evidence>
<dbReference type="Proteomes" id="UP000502823">
    <property type="component" value="Unassembled WGS sequence"/>
</dbReference>
<dbReference type="AlphaFoldDB" id="A0A6L2PRI1"/>
<dbReference type="PANTHER" id="PTHR22118:SF14">
    <property type="entry name" value="DYNEIN AXONEMAL ASSEMBLY FACTOR 3"/>
    <property type="match status" value="1"/>
</dbReference>
<reference evidence="3" key="1">
    <citation type="submission" date="2020-01" db="EMBL/GenBank/DDBJ databases">
        <title>Draft genome sequence of the Termite Coptotermes fromosanus.</title>
        <authorList>
            <person name="Itakura S."/>
            <person name="Yosikawa Y."/>
            <person name="Umezawa K."/>
        </authorList>
    </citation>
    <scope>NUCLEOTIDE SEQUENCE [LARGE SCALE GENOMIC DNA]</scope>
</reference>
<protein>
    <recommendedName>
        <fullName evidence="1">Dynein assembly factor 3 C-terminal domain-containing protein</fullName>
    </recommendedName>
</protein>
<dbReference type="Pfam" id="PF14740">
    <property type="entry name" value="DUF4471"/>
    <property type="match status" value="1"/>
</dbReference>
<dbReference type="InParanoid" id="A0A6L2PRI1"/>
<gene>
    <name evidence="2" type="ORF">Cfor_05135</name>
</gene>
<dbReference type="PANTHER" id="PTHR22118">
    <property type="entry name" value="DYNEIN ASSEMBLY FACTOR 3, AXONEMAL"/>
    <property type="match status" value="1"/>
</dbReference>
<feature type="domain" description="Dynein assembly factor 3 C-terminal" evidence="1">
    <location>
        <begin position="16"/>
        <end position="100"/>
    </location>
</feature>
<dbReference type="InterPro" id="IPR039304">
    <property type="entry name" value="DNAAF3"/>
</dbReference>
<dbReference type="InterPro" id="IPR028235">
    <property type="entry name" value="DNAAF3_C"/>
</dbReference>